<dbReference type="AlphaFoldDB" id="A0A8J2KN36"/>
<dbReference type="FunFam" id="2.30.29.30:FF:000145">
    <property type="entry name" value="Sorting nexin-17 isoform1"/>
    <property type="match status" value="1"/>
</dbReference>
<evidence type="ECO:0000256" key="2">
    <source>
        <dbReference type="ARBA" id="ARBA00022448"/>
    </source>
</evidence>
<proteinExistence type="inferred from homology"/>
<keyword evidence="7" id="KW-1185">Reference proteome</keyword>
<dbReference type="GO" id="GO:0005769">
    <property type="term" value="C:early endosome"/>
    <property type="evidence" value="ECO:0007669"/>
    <property type="project" value="TreeGrafter"/>
</dbReference>
<dbReference type="CDD" id="cd06885">
    <property type="entry name" value="PX_SNX17_31"/>
    <property type="match status" value="1"/>
</dbReference>
<dbReference type="GO" id="GO:0032456">
    <property type="term" value="P:endocytic recycling"/>
    <property type="evidence" value="ECO:0007669"/>
    <property type="project" value="TreeGrafter"/>
</dbReference>
<evidence type="ECO:0000256" key="4">
    <source>
        <dbReference type="SAM" id="MobiDB-lite"/>
    </source>
</evidence>
<feature type="compositionally biased region" description="Low complexity" evidence="4">
    <location>
        <begin position="409"/>
        <end position="436"/>
    </location>
</feature>
<evidence type="ECO:0000256" key="3">
    <source>
        <dbReference type="ARBA" id="ARBA00022927"/>
    </source>
</evidence>
<gene>
    <name evidence="6" type="ORF">AFUS01_LOCUS26705</name>
</gene>
<dbReference type="SMART" id="SM00312">
    <property type="entry name" value="PX"/>
    <property type="match status" value="1"/>
</dbReference>
<keyword evidence="3" id="KW-0653">Protein transport</keyword>
<evidence type="ECO:0000256" key="1">
    <source>
        <dbReference type="ARBA" id="ARBA00010883"/>
    </source>
</evidence>
<dbReference type="Pfam" id="PF18116">
    <property type="entry name" value="SNX17_FERM_C"/>
    <property type="match status" value="1"/>
</dbReference>
<dbReference type="InterPro" id="IPR048763">
    <property type="entry name" value="SNX17-31_FERM_F1"/>
</dbReference>
<dbReference type="FunFam" id="1.20.80.60:FF:000001">
    <property type="entry name" value="Sorting nexin-17 isoform1"/>
    <property type="match status" value="1"/>
</dbReference>
<dbReference type="InterPro" id="IPR040842">
    <property type="entry name" value="SNX17/31_FERM"/>
</dbReference>
<evidence type="ECO:0000313" key="6">
    <source>
        <dbReference type="EMBL" id="CAG7816069.1"/>
    </source>
</evidence>
<sequence>MHFSIPDSQEVKTSDSTYLVYNVHINGNFHCALRYRQVLGLHEQLRKEFGSGKLPSFPPKKFLSLSATQLEERRSALEKYIQNASQNYEVAISDLFSGFLRLAQHETSGELVAKKPIDVFFPNGHKLTLDLWNNSPSSVLLKLVTRELKLREDFAEHFGLYIFRRDADGTWIVLRKLEEYESPHISLKWLSSDHRIVLRKCTWDLSVDDLIIEDKVGLHLIYVQTVSDIENGWIAVPKESLKQLTSLQSHGNKRDYVRAAQRLKYYGFMKFSNCTCDYPQANTNLTVYVGNRDLVFLTSRREEVVFKVTRMKCWRITLHHDNAGAVRAEISFEYLQSKDKLEWITIKSEQAVIMAVCLQEMVANMVSKAHPSNPSMIGIRSVRTIFYYVRRDGEQLPLNEDIILGKLNGSNNTSSSASTTNGSSGSESPSSSSLSNGCGGGTPTSSLSRHNSCDVPLSSGTAKRRPSNNSLRQQNSLITSNDNLFRENSAFAGIGDDDL</sequence>
<dbReference type="Proteomes" id="UP000708208">
    <property type="component" value="Unassembled WGS sequence"/>
</dbReference>
<dbReference type="InterPro" id="IPR001683">
    <property type="entry name" value="PX_dom"/>
</dbReference>
<dbReference type="InterPro" id="IPR048767">
    <property type="entry name" value="SNX17-31_FERM_F2"/>
</dbReference>
<keyword evidence="2" id="KW-0813">Transport</keyword>
<comment type="similarity">
    <text evidence="1">Belongs to the sorting nexin family.</text>
</comment>
<organism evidence="6 7">
    <name type="scientific">Allacma fusca</name>
    <dbReference type="NCBI Taxonomy" id="39272"/>
    <lineage>
        <taxon>Eukaryota</taxon>
        <taxon>Metazoa</taxon>
        <taxon>Ecdysozoa</taxon>
        <taxon>Arthropoda</taxon>
        <taxon>Hexapoda</taxon>
        <taxon>Collembola</taxon>
        <taxon>Symphypleona</taxon>
        <taxon>Sminthuridae</taxon>
        <taxon>Allacma</taxon>
    </lineage>
</organism>
<dbReference type="PANTHER" id="PTHR12431">
    <property type="entry name" value="SORTING NEXIN 17 AND 27"/>
    <property type="match status" value="1"/>
</dbReference>
<dbReference type="GO" id="GO:0035091">
    <property type="term" value="F:phosphatidylinositol binding"/>
    <property type="evidence" value="ECO:0007669"/>
    <property type="project" value="InterPro"/>
</dbReference>
<feature type="domain" description="PX" evidence="5">
    <location>
        <begin position="1"/>
        <end position="107"/>
    </location>
</feature>
<dbReference type="Pfam" id="PF21273">
    <property type="entry name" value="SNX17-27-31_F1_FERM"/>
    <property type="match status" value="1"/>
</dbReference>
<dbReference type="GO" id="GO:0006886">
    <property type="term" value="P:intracellular protein transport"/>
    <property type="evidence" value="ECO:0007669"/>
    <property type="project" value="TreeGrafter"/>
</dbReference>
<dbReference type="FunFam" id="3.30.1520.10:FF:000008">
    <property type="entry name" value="Sorting nexin-17 isoform1"/>
    <property type="match status" value="1"/>
</dbReference>
<protein>
    <recommendedName>
        <fullName evidence="5">PX domain-containing protein</fullName>
    </recommendedName>
</protein>
<dbReference type="Pfam" id="PF21271">
    <property type="entry name" value="SNX17-31_F2_FERM"/>
    <property type="match status" value="1"/>
</dbReference>
<dbReference type="Pfam" id="PF00787">
    <property type="entry name" value="PX"/>
    <property type="match status" value="1"/>
</dbReference>
<evidence type="ECO:0000259" key="5">
    <source>
        <dbReference type="PROSITE" id="PS50195"/>
    </source>
</evidence>
<dbReference type="EMBL" id="CAJVCH010360086">
    <property type="protein sequence ID" value="CAG7816069.1"/>
    <property type="molecule type" value="Genomic_DNA"/>
</dbReference>
<dbReference type="OrthoDB" id="5772781at2759"/>
<dbReference type="PROSITE" id="PS50195">
    <property type="entry name" value="PX"/>
    <property type="match status" value="1"/>
</dbReference>
<accession>A0A8J2KN36</accession>
<evidence type="ECO:0000313" key="7">
    <source>
        <dbReference type="Proteomes" id="UP000708208"/>
    </source>
</evidence>
<feature type="compositionally biased region" description="Polar residues" evidence="4">
    <location>
        <begin position="467"/>
        <end position="480"/>
    </location>
</feature>
<reference evidence="6" key="1">
    <citation type="submission" date="2021-06" db="EMBL/GenBank/DDBJ databases">
        <authorList>
            <person name="Hodson N. C."/>
            <person name="Mongue J. A."/>
            <person name="Jaron S. K."/>
        </authorList>
    </citation>
    <scope>NUCLEOTIDE SEQUENCE</scope>
</reference>
<feature type="region of interest" description="Disordered" evidence="4">
    <location>
        <begin position="409"/>
        <end position="480"/>
    </location>
</feature>
<comment type="caution">
    <text evidence="6">The sequence shown here is derived from an EMBL/GenBank/DDBJ whole genome shotgun (WGS) entry which is preliminary data.</text>
</comment>
<name>A0A8J2KN36_9HEXA</name>
<dbReference type="PANTHER" id="PTHR12431:SF14">
    <property type="entry name" value="LD15323P"/>
    <property type="match status" value="1"/>
</dbReference>